<comment type="caution">
    <text evidence="1">The sequence shown here is derived from an EMBL/GenBank/DDBJ whole genome shotgun (WGS) entry which is preliminary data.</text>
</comment>
<evidence type="ECO:0008006" key="3">
    <source>
        <dbReference type="Google" id="ProtNLM"/>
    </source>
</evidence>
<dbReference type="InterPro" id="IPR011990">
    <property type="entry name" value="TPR-like_helical_dom_sf"/>
</dbReference>
<dbReference type="OMA" id="GGSENFK"/>
<gene>
    <name evidence="1" type="ORF">ZOSMA_124G00240</name>
</gene>
<evidence type="ECO:0000313" key="1">
    <source>
        <dbReference type="EMBL" id="KMZ74633.1"/>
    </source>
</evidence>
<keyword evidence="2" id="KW-1185">Reference proteome</keyword>
<accession>A0A0K9Q014</accession>
<sequence>MASAYGLGGEVEEAVAVVWEMTKEGRGVELVTFRTVLGEMARKGKSGAADAVAFLGELRRKEVLNVSVWKELMVGLEEEFPELRRAGGGGGSENFKIGFRRRR</sequence>
<evidence type="ECO:0000313" key="2">
    <source>
        <dbReference type="Proteomes" id="UP000036987"/>
    </source>
</evidence>
<name>A0A0K9Q014_ZOSMR</name>
<dbReference type="Proteomes" id="UP000036987">
    <property type="component" value="Unassembled WGS sequence"/>
</dbReference>
<protein>
    <recommendedName>
        <fullName evidence="3">Pentatricopeptide repeat-containing protein</fullName>
    </recommendedName>
</protein>
<reference evidence="2" key="1">
    <citation type="journal article" date="2016" name="Nature">
        <title>The genome of the seagrass Zostera marina reveals angiosperm adaptation to the sea.</title>
        <authorList>
            <person name="Olsen J.L."/>
            <person name="Rouze P."/>
            <person name="Verhelst B."/>
            <person name="Lin Y.-C."/>
            <person name="Bayer T."/>
            <person name="Collen J."/>
            <person name="Dattolo E."/>
            <person name="De Paoli E."/>
            <person name="Dittami S."/>
            <person name="Maumus F."/>
            <person name="Michel G."/>
            <person name="Kersting A."/>
            <person name="Lauritano C."/>
            <person name="Lohaus R."/>
            <person name="Toepel M."/>
            <person name="Tonon T."/>
            <person name="Vanneste K."/>
            <person name="Amirebrahimi M."/>
            <person name="Brakel J."/>
            <person name="Bostroem C."/>
            <person name="Chovatia M."/>
            <person name="Grimwood J."/>
            <person name="Jenkins J.W."/>
            <person name="Jueterbock A."/>
            <person name="Mraz A."/>
            <person name="Stam W.T."/>
            <person name="Tice H."/>
            <person name="Bornberg-Bauer E."/>
            <person name="Green P.J."/>
            <person name="Pearson G.A."/>
            <person name="Procaccini G."/>
            <person name="Duarte C.M."/>
            <person name="Schmutz J."/>
            <person name="Reusch T.B.H."/>
            <person name="Van de Peer Y."/>
        </authorList>
    </citation>
    <scope>NUCLEOTIDE SEQUENCE [LARGE SCALE GENOMIC DNA]</scope>
    <source>
        <strain evidence="2">cv. Finnish</strain>
    </source>
</reference>
<dbReference type="EMBL" id="LFYR01000265">
    <property type="protein sequence ID" value="KMZ74633.1"/>
    <property type="molecule type" value="Genomic_DNA"/>
</dbReference>
<dbReference type="Gene3D" id="1.25.40.10">
    <property type="entry name" value="Tetratricopeptide repeat domain"/>
    <property type="match status" value="1"/>
</dbReference>
<organism evidence="1 2">
    <name type="scientific">Zostera marina</name>
    <name type="common">Eelgrass</name>
    <dbReference type="NCBI Taxonomy" id="29655"/>
    <lineage>
        <taxon>Eukaryota</taxon>
        <taxon>Viridiplantae</taxon>
        <taxon>Streptophyta</taxon>
        <taxon>Embryophyta</taxon>
        <taxon>Tracheophyta</taxon>
        <taxon>Spermatophyta</taxon>
        <taxon>Magnoliopsida</taxon>
        <taxon>Liliopsida</taxon>
        <taxon>Zosteraceae</taxon>
        <taxon>Zostera</taxon>
    </lineage>
</organism>
<dbReference type="AlphaFoldDB" id="A0A0K9Q014"/>
<proteinExistence type="predicted"/>